<evidence type="ECO:0000256" key="1">
    <source>
        <dbReference type="SAM" id="MobiDB-lite"/>
    </source>
</evidence>
<evidence type="ECO:0000313" key="3">
    <source>
        <dbReference type="Proteomes" id="UP000735302"/>
    </source>
</evidence>
<accession>A0AAV4B2A4</accession>
<feature type="compositionally biased region" description="Pro residues" evidence="1">
    <location>
        <begin position="44"/>
        <end position="59"/>
    </location>
</feature>
<name>A0AAV4B2A4_9GAST</name>
<organism evidence="2 3">
    <name type="scientific">Plakobranchus ocellatus</name>
    <dbReference type="NCBI Taxonomy" id="259542"/>
    <lineage>
        <taxon>Eukaryota</taxon>
        <taxon>Metazoa</taxon>
        <taxon>Spiralia</taxon>
        <taxon>Lophotrochozoa</taxon>
        <taxon>Mollusca</taxon>
        <taxon>Gastropoda</taxon>
        <taxon>Heterobranchia</taxon>
        <taxon>Euthyneura</taxon>
        <taxon>Panpulmonata</taxon>
        <taxon>Sacoglossa</taxon>
        <taxon>Placobranchoidea</taxon>
        <taxon>Plakobranchidae</taxon>
        <taxon>Plakobranchus</taxon>
    </lineage>
</organism>
<proteinExistence type="predicted"/>
<dbReference type="AlphaFoldDB" id="A0AAV4B2A4"/>
<evidence type="ECO:0000313" key="2">
    <source>
        <dbReference type="EMBL" id="GFO12853.1"/>
    </source>
</evidence>
<reference evidence="2 3" key="1">
    <citation type="journal article" date="2021" name="Elife">
        <title>Chloroplast acquisition without the gene transfer in kleptoplastic sea slugs, Plakobranchus ocellatus.</title>
        <authorList>
            <person name="Maeda T."/>
            <person name="Takahashi S."/>
            <person name="Yoshida T."/>
            <person name="Shimamura S."/>
            <person name="Takaki Y."/>
            <person name="Nagai Y."/>
            <person name="Toyoda A."/>
            <person name="Suzuki Y."/>
            <person name="Arimoto A."/>
            <person name="Ishii H."/>
            <person name="Satoh N."/>
            <person name="Nishiyama T."/>
            <person name="Hasebe M."/>
            <person name="Maruyama T."/>
            <person name="Minagawa J."/>
            <person name="Obokata J."/>
            <person name="Shigenobu S."/>
        </authorList>
    </citation>
    <scope>NUCLEOTIDE SEQUENCE [LARGE SCALE GENOMIC DNA]</scope>
</reference>
<feature type="region of interest" description="Disordered" evidence="1">
    <location>
        <begin position="44"/>
        <end position="65"/>
    </location>
</feature>
<comment type="caution">
    <text evidence="2">The sequence shown here is derived from an EMBL/GenBank/DDBJ whole genome shotgun (WGS) entry which is preliminary data.</text>
</comment>
<gene>
    <name evidence="2" type="ORF">PoB_003935800</name>
</gene>
<sequence>MSTVAVQTGAPWTYCPSQGQAAVHIGDWCLTALFWPLPRPPYLTGPSPSPPTPPPPLSPSPGLTFPPLGPPAMPILPALVHLNPYNLPAQIYLNPILTYPPTPTVPSAPNISIPPGFSKLPQP</sequence>
<dbReference type="EMBL" id="BLXT01004465">
    <property type="protein sequence ID" value="GFO12853.1"/>
    <property type="molecule type" value="Genomic_DNA"/>
</dbReference>
<keyword evidence="3" id="KW-1185">Reference proteome</keyword>
<dbReference type="Proteomes" id="UP000735302">
    <property type="component" value="Unassembled WGS sequence"/>
</dbReference>
<protein>
    <submittedName>
        <fullName evidence="2">Uncharacterized protein</fullName>
    </submittedName>
</protein>